<evidence type="ECO:0000256" key="1">
    <source>
        <dbReference type="SAM" id="MobiDB-lite"/>
    </source>
</evidence>
<evidence type="ECO:0000313" key="3">
    <source>
        <dbReference type="Proteomes" id="UP000292082"/>
    </source>
</evidence>
<evidence type="ECO:0000313" key="2">
    <source>
        <dbReference type="EMBL" id="TBU65197.1"/>
    </source>
</evidence>
<accession>A0A4Q9QBV1</accession>
<sequence>MKAAAEPLSAPDSSMRLSLRVGPRGQSSTRQVEWPSKIRGLRSRLLPDAADCIRRETREWTAGRPRIVREALIHGGGQGDSTAICGVRRIQLLLQRGAWPLRMSGGEGEVRCIVAISDIANDVAVEIRSSKSILREGKPMRYERLERGSRLRSIGPGNAAMSPSIGQ</sequence>
<proteinExistence type="predicted"/>
<organism evidence="2 3">
    <name type="scientific">Dichomitus squalens</name>
    <dbReference type="NCBI Taxonomy" id="114155"/>
    <lineage>
        <taxon>Eukaryota</taxon>
        <taxon>Fungi</taxon>
        <taxon>Dikarya</taxon>
        <taxon>Basidiomycota</taxon>
        <taxon>Agaricomycotina</taxon>
        <taxon>Agaricomycetes</taxon>
        <taxon>Polyporales</taxon>
        <taxon>Polyporaceae</taxon>
        <taxon>Dichomitus</taxon>
    </lineage>
</organism>
<protein>
    <submittedName>
        <fullName evidence="2">Uncharacterized protein</fullName>
    </submittedName>
</protein>
<gene>
    <name evidence="2" type="ORF">BD310DRAFT_305638</name>
</gene>
<dbReference type="AlphaFoldDB" id="A0A4Q9QBV1"/>
<dbReference type="Proteomes" id="UP000292082">
    <property type="component" value="Unassembled WGS sequence"/>
</dbReference>
<reference evidence="2 3" key="1">
    <citation type="submission" date="2019-01" db="EMBL/GenBank/DDBJ databases">
        <title>Draft genome sequences of three monokaryotic isolates of the white-rot basidiomycete fungus Dichomitus squalens.</title>
        <authorList>
            <consortium name="DOE Joint Genome Institute"/>
            <person name="Lopez S.C."/>
            <person name="Andreopoulos B."/>
            <person name="Pangilinan J."/>
            <person name="Lipzen A."/>
            <person name="Riley R."/>
            <person name="Ahrendt S."/>
            <person name="Ng V."/>
            <person name="Barry K."/>
            <person name="Daum C."/>
            <person name="Grigoriev I.V."/>
            <person name="Hilden K.S."/>
            <person name="Makela M.R."/>
            <person name="de Vries R.P."/>
        </authorList>
    </citation>
    <scope>NUCLEOTIDE SEQUENCE [LARGE SCALE GENOMIC DNA]</scope>
    <source>
        <strain evidence="2 3">CBS 464.89</strain>
    </source>
</reference>
<feature type="region of interest" description="Disordered" evidence="1">
    <location>
        <begin position="1"/>
        <end position="30"/>
    </location>
</feature>
<dbReference type="EMBL" id="ML145085">
    <property type="protein sequence ID" value="TBU65197.1"/>
    <property type="molecule type" value="Genomic_DNA"/>
</dbReference>
<name>A0A4Q9QBV1_9APHY</name>
<keyword evidence="3" id="KW-1185">Reference proteome</keyword>